<evidence type="ECO:0000313" key="2">
    <source>
        <dbReference type="EMBL" id="KDQ14270.1"/>
    </source>
</evidence>
<gene>
    <name evidence="2" type="ORF">BOTBODRAFT_55453</name>
</gene>
<dbReference type="EMBL" id="KL198038">
    <property type="protein sequence ID" value="KDQ14270.1"/>
    <property type="molecule type" value="Genomic_DNA"/>
</dbReference>
<dbReference type="AlphaFoldDB" id="A0A067MHS7"/>
<feature type="region of interest" description="Disordered" evidence="1">
    <location>
        <begin position="323"/>
        <end position="403"/>
    </location>
</feature>
<protein>
    <submittedName>
        <fullName evidence="2">Uncharacterized protein</fullName>
    </submittedName>
</protein>
<dbReference type="Proteomes" id="UP000027195">
    <property type="component" value="Unassembled WGS sequence"/>
</dbReference>
<feature type="compositionally biased region" description="Basic residues" evidence="1">
    <location>
        <begin position="366"/>
        <end position="378"/>
    </location>
</feature>
<dbReference type="InParanoid" id="A0A067MHS7"/>
<name>A0A067MHS7_BOTB1</name>
<dbReference type="PANTHER" id="PTHR40788">
    <property type="entry name" value="CLR5 DOMAIN-CONTAINING PROTEIN-RELATED"/>
    <property type="match status" value="1"/>
</dbReference>
<keyword evidence="3" id="KW-1185">Reference proteome</keyword>
<dbReference type="OrthoDB" id="2922289at2759"/>
<accession>A0A067MHS7</accession>
<evidence type="ECO:0000313" key="3">
    <source>
        <dbReference type="Proteomes" id="UP000027195"/>
    </source>
</evidence>
<sequence length="512" mass="56876">MRASQARTDAMRSRLHILHLQYAAWSQASSLFEYLDKIGRKTPSSVMAALKQDSSLLGHMAGVVLACKELQKWLGGKLDQLLTSSEYLKPFFIRRRDENGSAAIHPNLANPEARNPKDGTIELVLTSLLREGGPESNPSTLLRALWPVLQKHTEASKITADAFDCLGDFGIVSEFVGGLVDTTFGKELKQLVAEANKSGASKSWFTTLCAIPESKLQRLPPTPRFDLYGELDAIVASQANQWLEVVFSLDGRPGLDTIIATNELVPHYDHLWMYIDSTLWEAAEQLEGTPGSLKDMYGLVNPDHEERPRYSREFLKEFYRVEHERKESAPTPAPAAQPSESSIPVAIPGQDEVARAPPRPTEAPKTKRKGKGKKKKAPRPSPNDAAEPPEDKEADEDHPFIPNLSKLSHKTIEIFQRLLSHEEKSGQIRWGDFEKAMAQAGFDVIQTEGSSVRFDPLVGDARPISFHRPHPDSTLSPVLIRWTGARLKRRYGWTASTFSTESANVDTAAEAE</sequence>
<organism evidence="2 3">
    <name type="scientific">Botryobasidium botryosum (strain FD-172 SS1)</name>
    <dbReference type="NCBI Taxonomy" id="930990"/>
    <lineage>
        <taxon>Eukaryota</taxon>
        <taxon>Fungi</taxon>
        <taxon>Dikarya</taxon>
        <taxon>Basidiomycota</taxon>
        <taxon>Agaricomycotina</taxon>
        <taxon>Agaricomycetes</taxon>
        <taxon>Cantharellales</taxon>
        <taxon>Botryobasidiaceae</taxon>
        <taxon>Botryobasidium</taxon>
    </lineage>
</organism>
<dbReference type="PANTHER" id="PTHR40788:SF2">
    <property type="entry name" value="CLR5 DOMAIN-CONTAINING PROTEIN"/>
    <property type="match status" value="1"/>
</dbReference>
<feature type="compositionally biased region" description="Basic and acidic residues" evidence="1">
    <location>
        <begin position="389"/>
        <end position="399"/>
    </location>
</feature>
<reference evidence="3" key="1">
    <citation type="journal article" date="2014" name="Proc. Natl. Acad. Sci. U.S.A.">
        <title>Extensive sampling of basidiomycete genomes demonstrates inadequacy of the white-rot/brown-rot paradigm for wood decay fungi.</title>
        <authorList>
            <person name="Riley R."/>
            <person name="Salamov A.A."/>
            <person name="Brown D.W."/>
            <person name="Nagy L.G."/>
            <person name="Floudas D."/>
            <person name="Held B.W."/>
            <person name="Levasseur A."/>
            <person name="Lombard V."/>
            <person name="Morin E."/>
            <person name="Otillar R."/>
            <person name="Lindquist E.A."/>
            <person name="Sun H."/>
            <person name="LaButti K.M."/>
            <person name="Schmutz J."/>
            <person name="Jabbour D."/>
            <person name="Luo H."/>
            <person name="Baker S.E."/>
            <person name="Pisabarro A.G."/>
            <person name="Walton J.D."/>
            <person name="Blanchette R.A."/>
            <person name="Henrissat B."/>
            <person name="Martin F."/>
            <person name="Cullen D."/>
            <person name="Hibbett D.S."/>
            <person name="Grigoriev I.V."/>
        </authorList>
    </citation>
    <scope>NUCLEOTIDE SEQUENCE [LARGE SCALE GENOMIC DNA]</scope>
    <source>
        <strain evidence="3">FD-172 SS1</strain>
    </source>
</reference>
<dbReference type="STRING" id="930990.A0A067MHS7"/>
<evidence type="ECO:0000256" key="1">
    <source>
        <dbReference type="SAM" id="MobiDB-lite"/>
    </source>
</evidence>
<proteinExistence type="predicted"/>
<dbReference type="HOGENOM" id="CLU_534301_0_0_1"/>